<dbReference type="Pfam" id="PF00168">
    <property type="entry name" value="C2"/>
    <property type="match status" value="2"/>
</dbReference>
<organism evidence="4 5">
    <name type="scientific">Sphaeroforma arctica JP610</name>
    <dbReference type="NCBI Taxonomy" id="667725"/>
    <lineage>
        <taxon>Eukaryota</taxon>
        <taxon>Ichthyosporea</taxon>
        <taxon>Ichthyophonida</taxon>
        <taxon>Sphaeroforma</taxon>
    </lineage>
</organism>
<dbReference type="Proteomes" id="UP000054560">
    <property type="component" value="Unassembled WGS sequence"/>
</dbReference>
<keyword evidence="5" id="KW-1185">Reference proteome</keyword>
<dbReference type="SUPFAM" id="SSF49562">
    <property type="entry name" value="C2 domain (Calcium/lipid-binding domain, CaLB)"/>
    <property type="match status" value="2"/>
</dbReference>
<dbReference type="InterPro" id="IPR010734">
    <property type="entry name" value="Copine_C"/>
</dbReference>
<reference evidence="4 5" key="1">
    <citation type="submission" date="2011-02" db="EMBL/GenBank/DDBJ databases">
        <title>The Genome Sequence of Sphaeroforma arctica JP610.</title>
        <authorList>
            <consortium name="The Broad Institute Genome Sequencing Platform"/>
            <person name="Russ C."/>
            <person name="Cuomo C."/>
            <person name="Young S.K."/>
            <person name="Zeng Q."/>
            <person name="Gargeya S."/>
            <person name="Alvarado L."/>
            <person name="Berlin A."/>
            <person name="Chapman S.B."/>
            <person name="Chen Z."/>
            <person name="Freedman E."/>
            <person name="Gellesch M."/>
            <person name="Goldberg J."/>
            <person name="Griggs A."/>
            <person name="Gujja S."/>
            <person name="Heilman E."/>
            <person name="Heiman D."/>
            <person name="Howarth C."/>
            <person name="Mehta T."/>
            <person name="Neiman D."/>
            <person name="Pearson M."/>
            <person name="Roberts A."/>
            <person name="Saif S."/>
            <person name="Shea T."/>
            <person name="Shenoy N."/>
            <person name="Sisk P."/>
            <person name="Stolte C."/>
            <person name="Sykes S."/>
            <person name="White J."/>
            <person name="Yandava C."/>
            <person name="Burger G."/>
            <person name="Gray M.W."/>
            <person name="Holland P.W.H."/>
            <person name="King N."/>
            <person name="Lang F.B.F."/>
            <person name="Roger A.J."/>
            <person name="Ruiz-Trillo I."/>
            <person name="Haas B."/>
            <person name="Nusbaum C."/>
            <person name="Birren B."/>
        </authorList>
    </citation>
    <scope>NUCLEOTIDE SEQUENCE [LARGE SCALE GENOMIC DNA]</scope>
    <source>
        <strain evidence="4 5">JP610</strain>
    </source>
</reference>
<dbReference type="Pfam" id="PF07002">
    <property type="entry name" value="Copine"/>
    <property type="match status" value="1"/>
</dbReference>
<dbReference type="GeneID" id="25906347"/>
<evidence type="ECO:0000313" key="4">
    <source>
        <dbReference type="EMBL" id="KNC81854.1"/>
    </source>
</evidence>
<dbReference type="Gene3D" id="2.60.40.150">
    <property type="entry name" value="C2 domain"/>
    <property type="match status" value="2"/>
</dbReference>
<dbReference type="AlphaFoldDB" id="A0A0L0FYZ8"/>
<dbReference type="InterPro" id="IPR037768">
    <property type="entry name" value="C2B_Copine"/>
</dbReference>
<evidence type="ECO:0000256" key="1">
    <source>
        <dbReference type="ARBA" id="ARBA00009048"/>
    </source>
</evidence>
<feature type="domain" description="C2" evidence="3">
    <location>
        <begin position="126"/>
        <end position="250"/>
    </location>
</feature>
<dbReference type="PANTHER" id="PTHR10857">
    <property type="entry name" value="COPINE"/>
    <property type="match status" value="1"/>
</dbReference>
<feature type="region of interest" description="Disordered" evidence="2">
    <location>
        <begin position="593"/>
        <end position="794"/>
    </location>
</feature>
<evidence type="ECO:0000313" key="5">
    <source>
        <dbReference type="Proteomes" id="UP000054560"/>
    </source>
</evidence>
<feature type="compositionally biased region" description="Basic residues" evidence="2">
    <location>
        <begin position="874"/>
        <end position="884"/>
    </location>
</feature>
<dbReference type="RefSeq" id="XP_014155756.1">
    <property type="nucleotide sequence ID" value="XM_014300281.1"/>
</dbReference>
<feature type="compositionally biased region" description="Low complexity" evidence="2">
    <location>
        <begin position="664"/>
        <end position="686"/>
    </location>
</feature>
<feature type="compositionally biased region" description="Polar residues" evidence="2">
    <location>
        <begin position="610"/>
        <end position="625"/>
    </location>
</feature>
<feature type="compositionally biased region" description="Polar residues" evidence="2">
    <location>
        <begin position="722"/>
        <end position="741"/>
    </location>
</feature>
<feature type="compositionally biased region" description="Low complexity" evidence="2">
    <location>
        <begin position="599"/>
        <end position="609"/>
    </location>
</feature>
<protein>
    <recommendedName>
        <fullName evidence="3">C2 domain-containing protein</fullName>
    </recommendedName>
</protein>
<name>A0A0L0FYZ8_9EUKA</name>
<evidence type="ECO:0000256" key="2">
    <source>
        <dbReference type="SAM" id="MobiDB-lite"/>
    </source>
</evidence>
<dbReference type="CDD" id="cd04047">
    <property type="entry name" value="C2B_Copine"/>
    <property type="match status" value="1"/>
</dbReference>
<dbReference type="PANTHER" id="PTHR10857:SF106">
    <property type="entry name" value="C2 DOMAIN-CONTAINING PROTEIN"/>
    <property type="match status" value="1"/>
</dbReference>
<dbReference type="SUPFAM" id="SSF53300">
    <property type="entry name" value="vWA-like"/>
    <property type="match status" value="1"/>
</dbReference>
<feature type="compositionally biased region" description="Polar residues" evidence="2">
    <location>
        <begin position="632"/>
        <end position="642"/>
    </location>
</feature>
<dbReference type="GO" id="GO:0005544">
    <property type="term" value="F:calcium-dependent phospholipid binding"/>
    <property type="evidence" value="ECO:0007669"/>
    <property type="project" value="InterPro"/>
</dbReference>
<feature type="region of interest" description="Disordered" evidence="2">
    <location>
        <begin position="851"/>
        <end position="884"/>
    </location>
</feature>
<dbReference type="PROSITE" id="PS50004">
    <property type="entry name" value="C2"/>
    <property type="match status" value="2"/>
</dbReference>
<comment type="similarity">
    <text evidence="1">Belongs to the copine family.</text>
</comment>
<dbReference type="InterPro" id="IPR035892">
    <property type="entry name" value="C2_domain_sf"/>
</dbReference>
<dbReference type="GO" id="GO:0005886">
    <property type="term" value="C:plasma membrane"/>
    <property type="evidence" value="ECO:0007669"/>
    <property type="project" value="TreeGrafter"/>
</dbReference>
<dbReference type="EMBL" id="KQ241987">
    <property type="protein sequence ID" value="KNC81854.1"/>
    <property type="molecule type" value="Genomic_DNA"/>
</dbReference>
<accession>A0A0L0FYZ8</accession>
<feature type="region of interest" description="Disordered" evidence="2">
    <location>
        <begin position="518"/>
        <end position="553"/>
    </location>
</feature>
<dbReference type="InterPro" id="IPR036465">
    <property type="entry name" value="vWFA_dom_sf"/>
</dbReference>
<feature type="compositionally biased region" description="Polar residues" evidence="2">
    <location>
        <begin position="687"/>
        <end position="699"/>
    </location>
</feature>
<evidence type="ECO:0000259" key="3">
    <source>
        <dbReference type="PROSITE" id="PS50004"/>
    </source>
</evidence>
<dbReference type="InterPro" id="IPR045052">
    <property type="entry name" value="Copine"/>
</dbReference>
<dbReference type="InterPro" id="IPR000008">
    <property type="entry name" value="C2_dom"/>
</dbReference>
<dbReference type="STRING" id="667725.A0A0L0FYZ8"/>
<dbReference type="OrthoDB" id="5855668at2759"/>
<dbReference type="CDD" id="cd04048">
    <property type="entry name" value="C2A_Copine"/>
    <property type="match status" value="1"/>
</dbReference>
<proteinExistence type="inferred from homology"/>
<feature type="compositionally biased region" description="Polar residues" evidence="2">
    <location>
        <begin position="851"/>
        <end position="873"/>
    </location>
</feature>
<dbReference type="SMART" id="SM00239">
    <property type="entry name" value="C2"/>
    <property type="match status" value="2"/>
</dbReference>
<sequence length="884" mass="95523">MQTQVDLFFKAHNLLDLDIRSKSDPQVWVYVPAPSTEHCGKYGRLIGKTEVVRDNLDPIFTTAITANFVFESHQEITFLVLDIDKPDGNLEQQDIIGLATCTLGQIVGCKGEAFQINLKTPKKKKKAGTLSISAEEVVQNNDIVAFQLAARNLNIKDGLFTKSQTFLRISRQRKDGQYDAVHRTGVVKNTANPIWPEFEVSYQTLVNGDEQRILLIECIDLSKDGTEKLLGAALATIKILKEVKHVALMNEKKKKKKDFGMLICDMCEIRSPFTFLEYLRGGMELELMIAIDFTAINGLPTDKNSLHYCGGKLLNEYIQATISVGQILACYDSNQLFPAYGFGARPSPEQAVSHCFPLNGNPQNAQCHGISGVLAQYRHAQQTVGFSGPSQLVQVVQQASTYSEGCTSAEQKYTVLLILTNGVVDDLQNTIDQIVECSTKAMSIVIVGVGSCDFSVMEKLDADTEALIDTKGCKMSRDMVQFVPYRTFRNNPTELAGAALKELPDQVTQYMAMRQIRPNPSPQRTAHPQAQREGNLVKGSSIAASPASDLSIPGTSLEREHAQSAYIPSVSVYAGSPSASSSISNTQIAPKSILKKTHSQQSSQSNAQACTTFAESSPRIGNQSAAVGHNGATRSPSGSFHATPSAPVGILKSPSVQFSRERASQNGGSIRSSSSSILQSKHSGGSNTSSLSAQVSNRILRSPSGGLSATNGGGGQVISPCGTVSSSNNNMNGSQTIQPRSARTPATGLINPTSAPGLQMRPGSLRSTQSQQMARSPQQHPQHMQQQRHLQSGMSQPNVGYANAPMYINGNHTNHGFYGPVSQNNGPSPMRSPSGGFNNQNIMMSSNSQTFPVQMGDTQLNSGHHMQQSSQRSPAKKVTVRQGR</sequence>
<dbReference type="eggNOG" id="KOG1327">
    <property type="taxonomic scope" value="Eukaryota"/>
</dbReference>
<gene>
    <name evidence="4" type="ORF">SARC_05843</name>
</gene>
<feature type="compositionally biased region" description="Polar residues" evidence="2">
    <location>
        <begin position="765"/>
        <end position="777"/>
    </location>
</feature>
<feature type="compositionally biased region" description="Low complexity" evidence="2">
    <location>
        <begin position="778"/>
        <end position="791"/>
    </location>
</feature>
<dbReference type="GO" id="GO:0071277">
    <property type="term" value="P:cellular response to calcium ion"/>
    <property type="evidence" value="ECO:0007669"/>
    <property type="project" value="TreeGrafter"/>
</dbReference>
<feature type="domain" description="C2" evidence="3">
    <location>
        <begin position="1"/>
        <end position="117"/>
    </location>
</feature>